<reference evidence="2" key="1">
    <citation type="submission" date="2022-12" db="EMBL/GenBank/DDBJ databases">
        <authorList>
            <person name="Ruckert C."/>
            <person name="Busche T."/>
            <person name="Kalinowski J."/>
            <person name="Wittmann C."/>
        </authorList>
    </citation>
    <scope>NUCLEOTIDE SEQUENCE</scope>
    <source>
        <strain evidence="2">DSM 40467</strain>
    </source>
</reference>
<evidence type="ECO:0000313" key="3">
    <source>
        <dbReference type="Proteomes" id="UP001164439"/>
    </source>
</evidence>
<gene>
    <name evidence="2" type="ORF">STRCI_008174</name>
</gene>
<dbReference type="RefSeq" id="WP_269664065.1">
    <property type="nucleotide sequence ID" value="NZ_CP114413.1"/>
</dbReference>
<protein>
    <submittedName>
        <fullName evidence="2">Uncharacterized protein</fullName>
    </submittedName>
</protein>
<feature type="compositionally biased region" description="Basic and acidic residues" evidence="1">
    <location>
        <begin position="8"/>
        <end position="25"/>
    </location>
</feature>
<proteinExistence type="predicted"/>
<sequence>MRWPAGTKEARAAGRERAERARQEAADAQAVRQELPCEGCGQECSAGLCEDCGYPAPDTGALVVEAGLVAATWAADPGDAADVAAVAAHVRATLEADIEAARKQFLDLVDPGEREANPMGRRRP</sequence>
<keyword evidence="3" id="KW-1185">Reference proteome</keyword>
<feature type="region of interest" description="Disordered" evidence="1">
    <location>
        <begin position="1"/>
        <end position="27"/>
    </location>
</feature>
<organism evidence="2 3">
    <name type="scientific">Streptomyces cinnabarinus</name>
    <dbReference type="NCBI Taxonomy" id="67287"/>
    <lineage>
        <taxon>Bacteria</taxon>
        <taxon>Bacillati</taxon>
        <taxon>Actinomycetota</taxon>
        <taxon>Actinomycetes</taxon>
        <taxon>Kitasatosporales</taxon>
        <taxon>Streptomycetaceae</taxon>
        <taxon>Streptomyces</taxon>
    </lineage>
</organism>
<accession>A0ABY7KPS9</accession>
<evidence type="ECO:0000256" key="1">
    <source>
        <dbReference type="SAM" id="MobiDB-lite"/>
    </source>
</evidence>
<evidence type="ECO:0000313" key="2">
    <source>
        <dbReference type="EMBL" id="WAZ26580.1"/>
    </source>
</evidence>
<dbReference type="EMBL" id="CP114413">
    <property type="protein sequence ID" value="WAZ26580.1"/>
    <property type="molecule type" value="Genomic_DNA"/>
</dbReference>
<dbReference type="Proteomes" id="UP001164439">
    <property type="component" value="Chromosome"/>
</dbReference>
<name>A0ABY7KPS9_9ACTN</name>